<dbReference type="Pfam" id="PF09727">
    <property type="entry name" value="CortBP2"/>
    <property type="match status" value="1"/>
</dbReference>
<feature type="compositionally biased region" description="Polar residues" evidence="3">
    <location>
        <begin position="306"/>
        <end position="346"/>
    </location>
</feature>
<dbReference type="AlphaFoldDB" id="A0A0K0EM96"/>
<dbReference type="WBParaSite" id="SSTP_0001058400.1">
    <property type="protein sequence ID" value="SSTP_0001058400.1"/>
    <property type="gene ID" value="SSTP_0001058400"/>
</dbReference>
<feature type="compositionally biased region" description="Polar residues" evidence="3">
    <location>
        <begin position="421"/>
        <end position="439"/>
    </location>
</feature>
<accession>A0A0K0EM96</accession>
<reference evidence="6" key="1">
    <citation type="submission" date="2015-08" db="UniProtKB">
        <authorList>
            <consortium name="WormBaseParasite"/>
        </authorList>
    </citation>
    <scope>IDENTIFICATION</scope>
</reference>
<feature type="compositionally biased region" description="Low complexity" evidence="3">
    <location>
        <begin position="402"/>
        <end position="413"/>
    </location>
</feature>
<feature type="region of interest" description="Disordered" evidence="3">
    <location>
        <begin position="468"/>
        <end position="491"/>
    </location>
</feature>
<feature type="region of interest" description="Disordered" evidence="3">
    <location>
        <begin position="306"/>
        <end position="378"/>
    </location>
</feature>
<dbReference type="PANTHER" id="PTHR23166">
    <property type="entry name" value="FILAMIN/GPBP-INTERACTING PROTEIN"/>
    <property type="match status" value="1"/>
</dbReference>
<dbReference type="PANTHER" id="PTHR23166:SF5">
    <property type="entry name" value="CTTNBP2 N-TERMINAL-LIKE PROTEIN"/>
    <property type="match status" value="1"/>
</dbReference>
<dbReference type="Proteomes" id="UP000035681">
    <property type="component" value="Unplaced"/>
</dbReference>
<dbReference type="InterPro" id="IPR019131">
    <property type="entry name" value="Cortactin-binding_p2_N"/>
</dbReference>
<dbReference type="STRING" id="6248.A0A0K0EM96"/>
<protein>
    <submittedName>
        <fullName evidence="6 7">CortBP2 domain-containing protein</fullName>
    </submittedName>
</protein>
<dbReference type="WBParaSite" id="TCONS_00014823.p1">
    <property type="protein sequence ID" value="TCONS_00014823.p1"/>
    <property type="gene ID" value="XLOC_010038"/>
</dbReference>
<sequence length="491" mass="56109">MDLEGCFVAKHFTNEELLRMVTYLEAELQAKECYIAVIKSEKIKNILYNVRYGKMPKIDDPLEALKRDSDMVNAKFDEEKVKALYERQLNGIENLIKSQKMYQTNCKNCLSDAENRSAQIIKELELVGNEKDNVIKHNESIRCTLENEKKELHDSLLSMTSLVNELKCKLEEKDKYLQEEKDRTKTMILFLMDERKKIILSNYKLELKCKALEAKANASLPIDGTLVSELKKEIKNLKSERSKLIENVEDIKRKNAHMEHVIKNQRENLDLLKKNILTRTKQDNISPNIKLFSSNTLNTMLKNGEYQNNSRIPNSNTFPSTSKESSIPTFNSKPPNPLPTSRLTFTSERRYPRTVPTLPSRPLSGGIQTNRKIPSPNSNISNMAIINAGIDKLHLVDHLDNSSSPLKGQSSQSRISRVPTMPSNKRSTSLPRTNQVHNQSLKTIQLFPKIIKNDGKLSPKKNLLNNQLQNVSPCHNNNSSSKNGTFHQQLL</sequence>
<feature type="compositionally biased region" description="Polar residues" evidence="3">
    <location>
        <begin position="471"/>
        <end position="491"/>
    </location>
</feature>
<evidence type="ECO:0000313" key="6">
    <source>
        <dbReference type="WBParaSite" id="SSTP_0001058400.1"/>
    </source>
</evidence>
<feature type="coiled-coil region" evidence="2">
    <location>
        <begin position="227"/>
        <end position="275"/>
    </location>
</feature>
<name>A0A0K0EM96_STRER</name>
<organism evidence="6">
    <name type="scientific">Strongyloides stercoralis</name>
    <name type="common">Threadworm</name>
    <dbReference type="NCBI Taxonomy" id="6248"/>
    <lineage>
        <taxon>Eukaryota</taxon>
        <taxon>Metazoa</taxon>
        <taxon>Ecdysozoa</taxon>
        <taxon>Nematoda</taxon>
        <taxon>Chromadorea</taxon>
        <taxon>Rhabditida</taxon>
        <taxon>Tylenchina</taxon>
        <taxon>Panagrolaimomorpha</taxon>
        <taxon>Strongyloidoidea</taxon>
        <taxon>Strongyloididae</taxon>
        <taxon>Strongyloides</taxon>
    </lineage>
</organism>
<proteinExistence type="predicted"/>
<evidence type="ECO:0000313" key="7">
    <source>
        <dbReference type="WBParaSite" id="TCONS_00014823.p1"/>
    </source>
</evidence>
<evidence type="ECO:0000256" key="3">
    <source>
        <dbReference type="SAM" id="MobiDB-lite"/>
    </source>
</evidence>
<feature type="domain" description="Cortactin-binding protein-2 N-terminal" evidence="4">
    <location>
        <begin position="13"/>
        <end position="197"/>
    </location>
</feature>
<evidence type="ECO:0000313" key="5">
    <source>
        <dbReference type="Proteomes" id="UP000035681"/>
    </source>
</evidence>
<evidence type="ECO:0000256" key="1">
    <source>
        <dbReference type="ARBA" id="ARBA00023054"/>
    </source>
</evidence>
<keyword evidence="1 2" id="KW-0175">Coiled coil</keyword>
<evidence type="ECO:0000259" key="4">
    <source>
        <dbReference type="Pfam" id="PF09727"/>
    </source>
</evidence>
<evidence type="ECO:0000256" key="2">
    <source>
        <dbReference type="SAM" id="Coils"/>
    </source>
</evidence>
<keyword evidence="5" id="KW-1185">Reference proteome</keyword>
<feature type="region of interest" description="Disordered" evidence="3">
    <location>
        <begin position="401"/>
        <end position="439"/>
    </location>
</feature>
<dbReference type="InterPro" id="IPR050719">
    <property type="entry name" value="Cortactin-Actin_Reg"/>
</dbReference>